<comment type="caution">
    <text evidence="6">The sequence shown here is derived from an EMBL/GenBank/DDBJ whole genome shotgun (WGS) entry which is preliminary data.</text>
</comment>
<dbReference type="Proteomes" id="UP000315648">
    <property type="component" value="Unassembled WGS sequence"/>
</dbReference>
<protein>
    <recommendedName>
        <fullName evidence="1">diguanylate cyclase</fullName>
        <ecNumber evidence="1">2.7.7.65</ecNumber>
    </recommendedName>
</protein>
<name>A0A556QMD6_9BACT</name>
<dbReference type="Gene3D" id="3.40.50.2300">
    <property type="match status" value="1"/>
</dbReference>
<dbReference type="SUPFAM" id="SSF55073">
    <property type="entry name" value="Nucleotide cyclase"/>
    <property type="match status" value="1"/>
</dbReference>
<feature type="domain" description="GGDEF" evidence="5">
    <location>
        <begin position="168"/>
        <end position="301"/>
    </location>
</feature>
<keyword evidence="7" id="KW-1185">Reference proteome</keyword>
<reference evidence="6 7" key="1">
    <citation type="submission" date="2019-07" db="EMBL/GenBank/DDBJ databases">
        <title>Description of 53C-WASEF.</title>
        <authorList>
            <person name="Pitt A."/>
            <person name="Hahn M.W."/>
        </authorList>
    </citation>
    <scope>NUCLEOTIDE SEQUENCE [LARGE SCALE GENOMIC DNA]</scope>
    <source>
        <strain evidence="6 7">53C-WASEF</strain>
    </source>
</reference>
<dbReference type="GO" id="GO:0000160">
    <property type="term" value="P:phosphorelay signal transduction system"/>
    <property type="evidence" value="ECO:0007669"/>
    <property type="project" value="InterPro"/>
</dbReference>
<dbReference type="InterPro" id="IPR029787">
    <property type="entry name" value="Nucleotide_cyclase"/>
</dbReference>
<dbReference type="GO" id="GO:0005886">
    <property type="term" value="C:plasma membrane"/>
    <property type="evidence" value="ECO:0007669"/>
    <property type="project" value="TreeGrafter"/>
</dbReference>
<evidence type="ECO:0000256" key="2">
    <source>
        <dbReference type="ARBA" id="ARBA00034247"/>
    </source>
</evidence>
<evidence type="ECO:0000313" key="6">
    <source>
        <dbReference type="EMBL" id="TSJ77806.1"/>
    </source>
</evidence>
<comment type="catalytic activity">
    <reaction evidence="2">
        <text>2 GTP = 3',3'-c-di-GMP + 2 diphosphate</text>
        <dbReference type="Rhea" id="RHEA:24898"/>
        <dbReference type="ChEBI" id="CHEBI:33019"/>
        <dbReference type="ChEBI" id="CHEBI:37565"/>
        <dbReference type="ChEBI" id="CHEBI:58805"/>
        <dbReference type="EC" id="2.7.7.65"/>
    </reaction>
</comment>
<dbReference type="EMBL" id="VMBG01000001">
    <property type="protein sequence ID" value="TSJ77806.1"/>
    <property type="molecule type" value="Genomic_DNA"/>
</dbReference>
<dbReference type="InterPro" id="IPR050469">
    <property type="entry name" value="Diguanylate_Cyclase"/>
</dbReference>
<dbReference type="Pfam" id="PF00990">
    <property type="entry name" value="GGDEF"/>
    <property type="match status" value="1"/>
</dbReference>
<dbReference type="SMART" id="SM00267">
    <property type="entry name" value="GGDEF"/>
    <property type="match status" value="1"/>
</dbReference>
<dbReference type="Pfam" id="PF00072">
    <property type="entry name" value="Response_reg"/>
    <property type="match status" value="1"/>
</dbReference>
<dbReference type="InterPro" id="IPR000160">
    <property type="entry name" value="GGDEF_dom"/>
</dbReference>
<dbReference type="InterPro" id="IPR043128">
    <property type="entry name" value="Rev_trsase/Diguanyl_cyclase"/>
</dbReference>
<evidence type="ECO:0000256" key="3">
    <source>
        <dbReference type="PROSITE-ProRule" id="PRU00169"/>
    </source>
</evidence>
<dbReference type="CDD" id="cd01949">
    <property type="entry name" value="GGDEF"/>
    <property type="match status" value="1"/>
</dbReference>
<dbReference type="Gene3D" id="3.30.70.270">
    <property type="match status" value="1"/>
</dbReference>
<dbReference type="AlphaFoldDB" id="A0A556QMD6"/>
<dbReference type="OrthoDB" id="185601at2"/>
<evidence type="ECO:0000259" key="4">
    <source>
        <dbReference type="PROSITE" id="PS50110"/>
    </source>
</evidence>
<proteinExistence type="predicted"/>
<dbReference type="SMART" id="SM00448">
    <property type="entry name" value="REC"/>
    <property type="match status" value="1"/>
</dbReference>
<evidence type="ECO:0000313" key="7">
    <source>
        <dbReference type="Proteomes" id="UP000315648"/>
    </source>
</evidence>
<dbReference type="PANTHER" id="PTHR45138">
    <property type="entry name" value="REGULATORY COMPONENTS OF SENSORY TRANSDUCTION SYSTEM"/>
    <property type="match status" value="1"/>
</dbReference>
<dbReference type="CDD" id="cd17574">
    <property type="entry name" value="REC_OmpR"/>
    <property type="match status" value="1"/>
</dbReference>
<feature type="modified residue" description="4-aspartylphosphate" evidence="3">
    <location>
        <position position="59"/>
    </location>
</feature>
<feature type="domain" description="Response regulatory" evidence="4">
    <location>
        <begin position="7"/>
        <end position="124"/>
    </location>
</feature>
<dbReference type="InterPro" id="IPR011006">
    <property type="entry name" value="CheY-like_superfamily"/>
</dbReference>
<dbReference type="GO" id="GO:1902201">
    <property type="term" value="P:negative regulation of bacterial-type flagellum-dependent cell motility"/>
    <property type="evidence" value="ECO:0007669"/>
    <property type="project" value="TreeGrafter"/>
</dbReference>
<gene>
    <name evidence="6" type="ORF">FPL22_00435</name>
</gene>
<sequence>MPTSPQRVLLIEDDRLQVRVTEQLLANARMERFEVDWAPTFEDGLQKLLTGGYAACLLDFQLGERDGLELLREARAKGNDTPVIFLTADSSEKVDAAAMEAGASDYLVKGEITPRVLERSIRYSLKLGEAMRELRRLATRDALTGLLNRRAFDALLAEEVDRARRFGHPLALIILDLDHFKIVNDTYGHPSGDAVLATAARVLESEVRTIDRVARIGGEEFAVLLMETEAKDAFFVARRLVDVMRGKPMTIGKNTTITVTISAGVAALPRYGESEAAFLAEADKALYTAKNGGRDRAVLAS</sequence>
<dbReference type="FunFam" id="3.30.70.270:FF:000001">
    <property type="entry name" value="Diguanylate cyclase domain protein"/>
    <property type="match status" value="1"/>
</dbReference>
<dbReference type="RefSeq" id="WP_144228148.1">
    <property type="nucleotide sequence ID" value="NZ_CBCRVV010000001.1"/>
</dbReference>
<dbReference type="EC" id="2.7.7.65" evidence="1"/>
<dbReference type="GO" id="GO:0052621">
    <property type="term" value="F:diguanylate cyclase activity"/>
    <property type="evidence" value="ECO:0007669"/>
    <property type="project" value="UniProtKB-EC"/>
</dbReference>
<dbReference type="InterPro" id="IPR001789">
    <property type="entry name" value="Sig_transdc_resp-reg_receiver"/>
</dbReference>
<organism evidence="6 7">
    <name type="scientific">Rariglobus hedericola</name>
    <dbReference type="NCBI Taxonomy" id="2597822"/>
    <lineage>
        <taxon>Bacteria</taxon>
        <taxon>Pseudomonadati</taxon>
        <taxon>Verrucomicrobiota</taxon>
        <taxon>Opitutia</taxon>
        <taxon>Opitutales</taxon>
        <taxon>Opitutaceae</taxon>
        <taxon>Rariglobus</taxon>
    </lineage>
</organism>
<dbReference type="NCBIfam" id="TIGR00254">
    <property type="entry name" value="GGDEF"/>
    <property type="match status" value="1"/>
</dbReference>
<dbReference type="PANTHER" id="PTHR45138:SF9">
    <property type="entry name" value="DIGUANYLATE CYCLASE DGCM-RELATED"/>
    <property type="match status" value="1"/>
</dbReference>
<dbReference type="SUPFAM" id="SSF52172">
    <property type="entry name" value="CheY-like"/>
    <property type="match status" value="1"/>
</dbReference>
<evidence type="ECO:0000259" key="5">
    <source>
        <dbReference type="PROSITE" id="PS50887"/>
    </source>
</evidence>
<dbReference type="PROSITE" id="PS50110">
    <property type="entry name" value="RESPONSE_REGULATORY"/>
    <property type="match status" value="1"/>
</dbReference>
<dbReference type="GO" id="GO:0043709">
    <property type="term" value="P:cell adhesion involved in single-species biofilm formation"/>
    <property type="evidence" value="ECO:0007669"/>
    <property type="project" value="TreeGrafter"/>
</dbReference>
<evidence type="ECO:0000256" key="1">
    <source>
        <dbReference type="ARBA" id="ARBA00012528"/>
    </source>
</evidence>
<dbReference type="PROSITE" id="PS50887">
    <property type="entry name" value="GGDEF"/>
    <property type="match status" value="1"/>
</dbReference>
<accession>A0A556QMD6</accession>
<keyword evidence="3" id="KW-0597">Phosphoprotein</keyword>